<dbReference type="EMBL" id="CAMGYJ010000003">
    <property type="protein sequence ID" value="CAI0392533.1"/>
    <property type="molecule type" value="Genomic_DNA"/>
</dbReference>
<evidence type="ECO:0000313" key="2">
    <source>
        <dbReference type="Proteomes" id="UP001154282"/>
    </source>
</evidence>
<name>A0AAV0I655_9ROSI</name>
<organism evidence="1 2">
    <name type="scientific">Linum tenue</name>
    <dbReference type="NCBI Taxonomy" id="586396"/>
    <lineage>
        <taxon>Eukaryota</taxon>
        <taxon>Viridiplantae</taxon>
        <taxon>Streptophyta</taxon>
        <taxon>Embryophyta</taxon>
        <taxon>Tracheophyta</taxon>
        <taxon>Spermatophyta</taxon>
        <taxon>Magnoliopsida</taxon>
        <taxon>eudicotyledons</taxon>
        <taxon>Gunneridae</taxon>
        <taxon>Pentapetalae</taxon>
        <taxon>rosids</taxon>
        <taxon>fabids</taxon>
        <taxon>Malpighiales</taxon>
        <taxon>Linaceae</taxon>
        <taxon>Linum</taxon>
    </lineage>
</organism>
<dbReference type="AlphaFoldDB" id="A0AAV0I655"/>
<dbReference type="Proteomes" id="UP001154282">
    <property type="component" value="Unassembled WGS sequence"/>
</dbReference>
<reference evidence="1" key="1">
    <citation type="submission" date="2022-08" db="EMBL/GenBank/DDBJ databases">
        <authorList>
            <person name="Gutierrez-Valencia J."/>
        </authorList>
    </citation>
    <scope>NUCLEOTIDE SEQUENCE</scope>
</reference>
<comment type="caution">
    <text evidence="1">The sequence shown here is derived from an EMBL/GenBank/DDBJ whole genome shotgun (WGS) entry which is preliminary data.</text>
</comment>
<gene>
    <name evidence="1" type="ORF">LITE_LOCUS7577</name>
</gene>
<proteinExistence type="predicted"/>
<protein>
    <submittedName>
        <fullName evidence="1">Uncharacterized protein</fullName>
    </submittedName>
</protein>
<keyword evidence="2" id="KW-1185">Reference proteome</keyword>
<feature type="non-terminal residue" evidence="1">
    <location>
        <position position="1"/>
    </location>
</feature>
<accession>A0AAV0I655</accession>
<evidence type="ECO:0000313" key="1">
    <source>
        <dbReference type="EMBL" id="CAI0392533.1"/>
    </source>
</evidence>
<sequence>SSRIFPLPLYHPCCRRVNIGSLWVLKNPKPRTNLRQPLSDPPRLLLPQVKCICRKPPKNPKMSDVKSKKSQLLMVVEQTPSPSAEAIETQLRGPTILTVVFDGAVTQNRWSSMALRMLIALPSLISPFPATKTPNPKSLNLCFVLTSDRDSEPEYPHHAPKDLSLLSASTTPAYRRNQNWSSSTQSSEYPDLAVVEHSSIPNPNPFLRHESRLWNRLMADKTMGGEREHDGASVTCRSVCAAVR</sequence>